<sequence length="168" mass="18186">MHVLTYLAIVKVALIIALVYLAYIDFRSFQLPNAITLPMIAIGILLNIVDTPYPGLASPTSSLLGAIAGFALLWALDKMYYWAKKQHGIGLGDAKLLSALGAWLGLDAIPNILLIASITGVIGGVLWIRFQKQTIRSAFPFGPFLAFAGIIELLWPQLLQALILNSPT</sequence>
<dbReference type="Proteomes" id="UP000503312">
    <property type="component" value="Chromosome"/>
</dbReference>
<feature type="transmembrane region" description="Helical" evidence="3">
    <location>
        <begin position="142"/>
        <end position="163"/>
    </location>
</feature>
<comment type="similarity">
    <text evidence="1 2">Belongs to the peptidase A24 family.</text>
</comment>
<dbReference type="RefSeq" id="WP_173954963.1">
    <property type="nucleotide sequence ID" value="NZ_CP028942.1"/>
</dbReference>
<dbReference type="InterPro" id="IPR000045">
    <property type="entry name" value="Prepilin_IV_endopep_pep"/>
</dbReference>
<dbReference type="PRINTS" id="PR00864">
    <property type="entry name" value="PREPILNPTASE"/>
</dbReference>
<dbReference type="PANTHER" id="PTHR30487:SF0">
    <property type="entry name" value="PREPILIN LEADER PEPTIDASE_N-METHYLTRANSFERASE-RELATED"/>
    <property type="match status" value="1"/>
</dbReference>
<dbReference type="PANTHER" id="PTHR30487">
    <property type="entry name" value="TYPE 4 PREPILIN-LIKE PROTEINS LEADER PEPTIDE-PROCESSING ENZYME"/>
    <property type="match status" value="1"/>
</dbReference>
<name>A0A6M9PTC8_9BURK</name>
<protein>
    <submittedName>
        <fullName evidence="5">Prepilin peptidase</fullName>
    </submittedName>
</protein>
<evidence type="ECO:0000259" key="4">
    <source>
        <dbReference type="Pfam" id="PF01478"/>
    </source>
</evidence>
<reference evidence="5 6" key="1">
    <citation type="submission" date="2018-04" db="EMBL/GenBank/DDBJ databases">
        <title>Polynucleobacter sp. UH21B genome.</title>
        <authorList>
            <person name="Hahn M.W."/>
        </authorList>
    </citation>
    <scope>NUCLEOTIDE SEQUENCE [LARGE SCALE GENOMIC DNA]</scope>
    <source>
        <strain evidence="5 6">MWH-UH21B</strain>
    </source>
</reference>
<accession>A0A6M9PTC8</accession>
<feature type="transmembrane region" description="Helical" evidence="3">
    <location>
        <begin position="6"/>
        <end position="24"/>
    </location>
</feature>
<evidence type="ECO:0000313" key="5">
    <source>
        <dbReference type="EMBL" id="QKM63919.1"/>
    </source>
</evidence>
<keyword evidence="3" id="KW-0472">Membrane</keyword>
<dbReference type="Pfam" id="PF01478">
    <property type="entry name" value="Peptidase_A24"/>
    <property type="match status" value="1"/>
</dbReference>
<dbReference type="GO" id="GO:0004190">
    <property type="term" value="F:aspartic-type endopeptidase activity"/>
    <property type="evidence" value="ECO:0007669"/>
    <property type="project" value="InterPro"/>
</dbReference>
<evidence type="ECO:0000313" key="6">
    <source>
        <dbReference type="Proteomes" id="UP000503312"/>
    </source>
</evidence>
<evidence type="ECO:0000256" key="1">
    <source>
        <dbReference type="ARBA" id="ARBA00005801"/>
    </source>
</evidence>
<dbReference type="InterPro" id="IPR050882">
    <property type="entry name" value="Prepilin_peptidase/N-MTase"/>
</dbReference>
<dbReference type="InterPro" id="IPR014032">
    <property type="entry name" value="Peptidase_A24A_bac"/>
</dbReference>
<dbReference type="EMBL" id="CP028942">
    <property type="protein sequence ID" value="QKM63919.1"/>
    <property type="molecule type" value="Genomic_DNA"/>
</dbReference>
<organism evidence="5 6">
    <name type="scientific">Polynucleobacter tropicus</name>
    <dbReference type="NCBI Taxonomy" id="1743174"/>
    <lineage>
        <taxon>Bacteria</taxon>
        <taxon>Pseudomonadati</taxon>
        <taxon>Pseudomonadota</taxon>
        <taxon>Betaproteobacteria</taxon>
        <taxon>Burkholderiales</taxon>
        <taxon>Burkholderiaceae</taxon>
        <taxon>Polynucleobacter</taxon>
    </lineage>
</organism>
<dbReference type="GO" id="GO:0006465">
    <property type="term" value="P:signal peptide processing"/>
    <property type="evidence" value="ECO:0007669"/>
    <property type="project" value="TreeGrafter"/>
</dbReference>
<keyword evidence="3" id="KW-1133">Transmembrane helix</keyword>
<feature type="transmembrane region" description="Helical" evidence="3">
    <location>
        <begin position="55"/>
        <end position="76"/>
    </location>
</feature>
<feature type="transmembrane region" description="Helical" evidence="3">
    <location>
        <begin position="112"/>
        <end position="130"/>
    </location>
</feature>
<gene>
    <name evidence="5" type="ORF">DCO17_00955</name>
</gene>
<dbReference type="AlphaFoldDB" id="A0A6M9PTC8"/>
<dbReference type="Gene3D" id="1.20.120.1220">
    <property type="match status" value="1"/>
</dbReference>
<keyword evidence="6" id="KW-1185">Reference proteome</keyword>
<proteinExistence type="inferred from homology"/>
<keyword evidence="3" id="KW-0812">Transmembrane</keyword>
<evidence type="ECO:0000256" key="2">
    <source>
        <dbReference type="RuleBase" id="RU003793"/>
    </source>
</evidence>
<dbReference type="GO" id="GO:0005886">
    <property type="term" value="C:plasma membrane"/>
    <property type="evidence" value="ECO:0007669"/>
    <property type="project" value="TreeGrafter"/>
</dbReference>
<dbReference type="KEGG" id="ptrp:DCO17_00955"/>
<feature type="domain" description="Prepilin type IV endopeptidase peptidase" evidence="4">
    <location>
        <begin position="13"/>
        <end position="124"/>
    </location>
</feature>
<evidence type="ECO:0000256" key="3">
    <source>
        <dbReference type="SAM" id="Phobius"/>
    </source>
</evidence>
<feature type="transmembrane region" description="Helical" evidence="3">
    <location>
        <begin position="31"/>
        <end position="49"/>
    </location>
</feature>